<keyword evidence="1" id="KW-0812">Transmembrane</keyword>
<dbReference type="AlphaFoldDB" id="A0A1I6FUT8"/>
<dbReference type="RefSeq" id="WP_089876185.1">
    <property type="nucleotide sequence ID" value="NZ_FOYS01000001.1"/>
</dbReference>
<organism evidence="2 3">
    <name type="scientific">Halogeometricum limi</name>
    <dbReference type="NCBI Taxonomy" id="555875"/>
    <lineage>
        <taxon>Archaea</taxon>
        <taxon>Methanobacteriati</taxon>
        <taxon>Methanobacteriota</taxon>
        <taxon>Stenosarchaea group</taxon>
        <taxon>Halobacteria</taxon>
        <taxon>Halobacteriales</taxon>
        <taxon>Haloferacaceae</taxon>
        <taxon>Halogeometricum</taxon>
    </lineage>
</organism>
<dbReference type="EMBL" id="FOYS01000001">
    <property type="protein sequence ID" value="SFR33725.1"/>
    <property type="molecule type" value="Genomic_DNA"/>
</dbReference>
<dbReference type="OrthoDB" id="195291at2157"/>
<keyword evidence="1" id="KW-0472">Membrane</keyword>
<accession>A0A1I6FUT8</accession>
<name>A0A1I6FUT8_9EURY</name>
<evidence type="ECO:0000313" key="2">
    <source>
        <dbReference type="EMBL" id="SFR33725.1"/>
    </source>
</evidence>
<feature type="transmembrane region" description="Helical" evidence="1">
    <location>
        <begin position="55"/>
        <end position="76"/>
    </location>
</feature>
<keyword evidence="3" id="KW-1185">Reference proteome</keyword>
<feature type="transmembrane region" description="Helical" evidence="1">
    <location>
        <begin position="28"/>
        <end position="48"/>
    </location>
</feature>
<proteinExistence type="predicted"/>
<evidence type="ECO:0000313" key="3">
    <source>
        <dbReference type="Proteomes" id="UP000243250"/>
    </source>
</evidence>
<keyword evidence="1" id="KW-1133">Transmembrane helix</keyword>
<sequence>MSSLLFDLLVSPLSELFAGLGPGIPLWWLFSRAVAIVAFSLGAVFALARPAPLSYVGWVLLAPGVAFAVSDARTLWRWL</sequence>
<gene>
    <name evidence="2" type="ORF">SAMN04488124_0347</name>
</gene>
<reference evidence="3" key="1">
    <citation type="submission" date="2016-10" db="EMBL/GenBank/DDBJ databases">
        <authorList>
            <person name="Varghese N."/>
            <person name="Submissions S."/>
        </authorList>
    </citation>
    <scope>NUCLEOTIDE SEQUENCE [LARGE SCALE GENOMIC DNA]</scope>
    <source>
        <strain evidence="3">CGMCC 1.8711</strain>
    </source>
</reference>
<evidence type="ECO:0000256" key="1">
    <source>
        <dbReference type="SAM" id="Phobius"/>
    </source>
</evidence>
<dbReference type="STRING" id="555875.SAMN04488124_0347"/>
<protein>
    <submittedName>
        <fullName evidence="2">Uncharacterized protein</fullName>
    </submittedName>
</protein>
<dbReference type="Proteomes" id="UP000243250">
    <property type="component" value="Unassembled WGS sequence"/>
</dbReference>